<dbReference type="EMBL" id="KB822718">
    <property type="protein sequence ID" value="ETN43210.1"/>
    <property type="molecule type" value="Genomic_DNA"/>
</dbReference>
<accession>W2S3M8</accession>
<dbReference type="SMART" id="SM00054">
    <property type="entry name" value="EFh"/>
    <property type="match status" value="3"/>
</dbReference>
<dbReference type="AlphaFoldDB" id="W2S3M8"/>
<dbReference type="CDD" id="cd00051">
    <property type="entry name" value="EFh"/>
    <property type="match status" value="2"/>
</dbReference>
<dbReference type="GeneID" id="19969708"/>
<feature type="compositionally biased region" description="Polar residues" evidence="3">
    <location>
        <begin position="55"/>
        <end position="65"/>
    </location>
</feature>
<dbReference type="VEuPathDB" id="FungiDB:HMPREF1541_02369"/>
<dbReference type="HOGENOM" id="CLU_061288_18_1_1"/>
<feature type="domain" description="EF-hand" evidence="4">
    <location>
        <begin position="174"/>
        <end position="209"/>
    </location>
</feature>
<dbReference type="InterPro" id="IPR018247">
    <property type="entry name" value="EF_Hand_1_Ca_BS"/>
</dbReference>
<evidence type="ECO:0000259" key="4">
    <source>
        <dbReference type="PROSITE" id="PS50222"/>
    </source>
</evidence>
<feature type="domain" description="EF-hand" evidence="4">
    <location>
        <begin position="80"/>
        <end position="115"/>
    </location>
</feature>
<name>W2S3M8_CYPE1</name>
<dbReference type="Pfam" id="PF00036">
    <property type="entry name" value="EF-hand_1"/>
    <property type="match status" value="1"/>
</dbReference>
<proteinExistence type="predicted"/>
<dbReference type="SUPFAM" id="SSF47473">
    <property type="entry name" value="EF-hand"/>
    <property type="match status" value="1"/>
</dbReference>
<protein>
    <recommendedName>
        <fullName evidence="4">EF-hand domain-containing protein</fullName>
    </recommendedName>
</protein>
<keyword evidence="6" id="KW-1185">Reference proteome</keyword>
<dbReference type="InterPro" id="IPR050145">
    <property type="entry name" value="Centrin_CML-like"/>
</dbReference>
<dbReference type="Proteomes" id="UP000030752">
    <property type="component" value="Unassembled WGS sequence"/>
</dbReference>
<dbReference type="InterPro" id="IPR002048">
    <property type="entry name" value="EF_hand_dom"/>
</dbReference>
<dbReference type="STRING" id="1220924.W2S3M8"/>
<evidence type="ECO:0000313" key="6">
    <source>
        <dbReference type="Proteomes" id="UP000030752"/>
    </source>
</evidence>
<evidence type="ECO:0000256" key="3">
    <source>
        <dbReference type="SAM" id="MobiDB-lite"/>
    </source>
</evidence>
<dbReference type="PROSITE" id="PS50222">
    <property type="entry name" value="EF_HAND_2"/>
    <property type="match status" value="2"/>
</dbReference>
<dbReference type="InterPro" id="IPR011992">
    <property type="entry name" value="EF-hand-dom_pair"/>
</dbReference>
<keyword evidence="1" id="KW-0677">Repeat</keyword>
<sequence length="242" mass="27456">MSQGHPAYPQRNAFATSSKLPDRTFSSAGTATQPQFARSAYSRRPEYAPGPGAQSAPQYGQPRQTSMEKEQDIYSSLPDDQRDEIQEAFTLFDLDNDKYLSFQEMRVAFRALGFKIPRPELKQMLEAHGTVSPAVMERHRQKGGTEPEHYHVSSLLISQAAFVRIAAQRVAARDPLEEVERAFNLFDQDRKGYIVFEDLRRVAHELGETGLEDEELHAMINEFDFDGTGSVARETFYSILMQ</sequence>
<dbReference type="InParanoid" id="W2S3M8"/>
<reference evidence="5 6" key="1">
    <citation type="submission" date="2013-03" db="EMBL/GenBank/DDBJ databases">
        <title>The Genome Sequence of Phialophora europaea CBS 101466.</title>
        <authorList>
            <consortium name="The Broad Institute Genomics Platform"/>
            <person name="Cuomo C."/>
            <person name="de Hoog S."/>
            <person name="Gorbushina A."/>
            <person name="Walker B."/>
            <person name="Young S.K."/>
            <person name="Zeng Q."/>
            <person name="Gargeya S."/>
            <person name="Fitzgerald M."/>
            <person name="Haas B."/>
            <person name="Abouelleil A."/>
            <person name="Allen A.W."/>
            <person name="Alvarado L."/>
            <person name="Arachchi H.M."/>
            <person name="Berlin A.M."/>
            <person name="Chapman S.B."/>
            <person name="Gainer-Dewar J."/>
            <person name="Goldberg J."/>
            <person name="Griggs A."/>
            <person name="Gujja S."/>
            <person name="Hansen M."/>
            <person name="Howarth C."/>
            <person name="Imamovic A."/>
            <person name="Ireland A."/>
            <person name="Larimer J."/>
            <person name="McCowan C."/>
            <person name="Murphy C."/>
            <person name="Pearson M."/>
            <person name="Poon T.W."/>
            <person name="Priest M."/>
            <person name="Roberts A."/>
            <person name="Saif S."/>
            <person name="Shea T."/>
            <person name="Sisk P."/>
            <person name="Sykes S."/>
            <person name="Wortman J."/>
            <person name="Nusbaum C."/>
            <person name="Birren B."/>
        </authorList>
    </citation>
    <scope>NUCLEOTIDE SEQUENCE [LARGE SCALE GENOMIC DNA]</scope>
    <source>
        <strain evidence="5 6">CBS 101466</strain>
    </source>
</reference>
<dbReference type="OrthoDB" id="343296at2759"/>
<dbReference type="GO" id="GO:0005509">
    <property type="term" value="F:calcium ion binding"/>
    <property type="evidence" value="ECO:0007669"/>
    <property type="project" value="InterPro"/>
</dbReference>
<organism evidence="5 6">
    <name type="scientific">Cyphellophora europaea (strain CBS 101466)</name>
    <name type="common">Phialophora europaea</name>
    <dbReference type="NCBI Taxonomy" id="1220924"/>
    <lineage>
        <taxon>Eukaryota</taxon>
        <taxon>Fungi</taxon>
        <taxon>Dikarya</taxon>
        <taxon>Ascomycota</taxon>
        <taxon>Pezizomycotina</taxon>
        <taxon>Eurotiomycetes</taxon>
        <taxon>Chaetothyriomycetidae</taxon>
        <taxon>Chaetothyriales</taxon>
        <taxon>Cyphellophoraceae</taxon>
        <taxon>Cyphellophora</taxon>
    </lineage>
</organism>
<dbReference type="FunFam" id="1.10.238.10:FF:000001">
    <property type="entry name" value="Calmodulin 1"/>
    <property type="match status" value="1"/>
</dbReference>
<gene>
    <name evidence="5" type="ORF">HMPREF1541_02369</name>
</gene>
<dbReference type="PROSITE" id="PS00018">
    <property type="entry name" value="EF_HAND_1"/>
    <property type="match status" value="1"/>
</dbReference>
<evidence type="ECO:0000256" key="1">
    <source>
        <dbReference type="ARBA" id="ARBA00022737"/>
    </source>
</evidence>
<dbReference type="Pfam" id="PF13499">
    <property type="entry name" value="EF-hand_7"/>
    <property type="match status" value="1"/>
</dbReference>
<dbReference type="Gene3D" id="1.10.238.10">
    <property type="entry name" value="EF-hand"/>
    <property type="match status" value="2"/>
</dbReference>
<dbReference type="FunCoup" id="W2S3M8">
    <property type="interactions" value="815"/>
</dbReference>
<dbReference type="eggNOG" id="KOG0028">
    <property type="taxonomic scope" value="Eukaryota"/>
</dbReference>
<dbReference type="PANTHER" id="PTHR23050">
    <property type="entry name" value="CALCIUM BINDING PROTEIN"/>
    <property type="match status" value="1"/>
</dbReference>
<keyword evidence="2" id="KW-0106">Calcium</keyword>
<feature type="region of interest" description="Disordered" evidence="3">
    <location>
        <begin position="1"/>
        <end position="74"/>
    </location>
</feature>
<evidence type="ECO:0000256" key="2">
    <source>
        <dbReference type="ARBA" id="ARBA00022837"/>
    </source>
</evidence>
<evidence type="ECO:0000313" key="5">
    <source>
        <dbReference type="EMBL" id="ETN43210.1"/>
    </source>
</evidence>
<dbReference type="RefSeq" id="XP_008714946.1">
    <property type="nucleotide sequence ID" value="XM_008716724.1"/>
</dbReference>
<feature type="compositionally biased region" description="Polar residues" evidence="3">
    <location>
        <begin position="13"/>
        <end position="36"/>
    </location>
</feature>